<dbReference type="Proteomes" id="UP000886501">
    <property type="component" value="Unassembled WGS sequence"/>
</dbReference>
<sequence length="197" mass="22459">MVDAGYVSATHSQRIVFTCGKGLKSLKFEIHECVVPGTMLRTLVNPNLPLSQVGAPMSLLSCPELRELEFSVLYLTEMHKGTVFHHLHKHLQGHIFVALYIALYALMDHARWTPFNDYLSAFIDELRKSRYDQTLEMELRIAMTLDSPMGHEGFLPKLREEGQVRDMDYSSGQVLELAVCLFSFLLALGHYLRLGFK</sequence>
<reference evidence="1" key="1">
    <citation type="submission" date="2019-10" db="EMBL/GenBank/DDBJ databases">
        <authorList>
            <consortium name="DOE Joint Genome Institute"/>
            <person name="Kuo A."/>
            <person name="Miyauchi S."/>
            <person name="Kiss E."/>
            <person name="Drula E."/>
            <person name="Kohler A."/>
            <person name="Sanchez-Garcia M."/>
            <person name="Andreopoulos B."/>
            <person name="Barry K.W."/>
            <person name="Bonito G."/>
            <person name="Buee M."/>
            <person name="Carver A."/>
            <person name="Chen C."/>
            <person name="Cichocki N."/>
            <person name="Clum A."/>
            <person name="Culley D."/>
            <person name="Crous P.W."/>
            <person name="Fauchery L."/>
            <person name="Girlanda M."/>
            <person name="Hayes R."/>
            <person name="Keri Z."/>
            <person name="Labutti K."/>
            <person name="Lipzen A."/>
            <person name="Lombard V."/>
            <person name="Magnuson J."/>
            <person name="Maillard F."/>
            <person name="Morin E."/>
            <person name="Murat C."/>
            <person name="Nolan M."/>
            <person name="Ohm R."/>
            <person name="Pangilinan J."/>
            <person name="Pereira M."/>
            <person name="Perotto S."/>
            <person name="Peter M."/>
            <person name="Riley R."/>
            <person name="Sitrit Y."/>
            <person name="Stielow B."/>
            <person name="Szollosi G."/>
            <person name="Zifcakova L."/>
            <person name="Stursova M."/>
            <person name="Spatafora J.W."/>
            <person name="Tedersoo L."/>
            <person name="Vaario L.-M."/>
            <person name="Yamada A."/>
            <person name="Yan M."/>
            <person name="Wang P."/>
            <person name="Xu J."/>
            <person name="Bruns T."/>
            <person name="Baldrian P."/>
            <person name="Vilgalys R."/>
            <person name="Henrissat B."/>
            <person name="Grigoriev I.V."/>
            <person name="Hibbett D."/>
            <person name="Nagy L.G."/>
            <person name="Martin F.M."/>
        </authorList>
    </citation>
    <scope>NUCLEOTIDE SEQUENCE</scope>
    <source>
        <strain evidence="1">P2</strain>
    </source>
</reference>
<gene>
    <name evidence="1" type="ORF">BDM02DRAFT_3120003</name>
</gene>
<dbReference type="EMBL" id="MU118085">
    <property type="protein sequence ID" value="KAF9645590.1"/>
    <property type="molecule type" value="Genomic_DNA"/>
</dbReference>
<organism evidence="1 2">
    <name type="scientific">Thelephora ganbajun</name>
    <name type="common">Ganba fungus</name>
    <dbReference type="NCBI Taxonomy" id="370292"/>
    <lineage>
        <taxon>Eukaryota</taxon>
        <taxon>Fungi</taxon>
        <taxon>Dikarya</taxon>
        <taxon>Basidiomycota</taxon>
        <taxon>Agaricomycotina</taxon>
        <taxon>Agaricomycetes</taxon>
        <taxon>Thelephorales</taxon>
        <taxon>Thelephoraceae</taxon>
        <taxon>Thelephora</taxon>
    </lineage>
</organism>
<proteinExistence type="predicted"/>
<name>A0ACB6Z785_THEGA</name>
<comment type="caution">
    <text evidence="1">The sequence shown here is derived from an EMBL/GenBank/DDBJ whole genome shotgun (WGS) entry which is preliminary data.</text>
</comment>
<accession>A0ACB6Z785</accession>
<protein>
    <submittedName>
        <fullName evidence="1">Uncharacterized protein</fullName>
    </submittedName>
</protein>
<evidence type="ECO:0000313" key="2">
    <source>
        <dbReference type="Proteomes" id="UP000886501"/>
    </source>
</evidence>
<evidence type="ECO:0000313" key="1">
    <source>
        <dbReference type="EMBL" id="KAF9645590.1"/>
    </source>
</evidence>
<keyword evidence="2" id="KW-1185">Reference proteome</keyword>
<reference evidence="1" key="2">
    <citation type="journal article" date="2020" name="Nat. Commun.">
        <title>Large-scale genome sequencing of mycorrhizal fungi provides insights into the early evolution of symbiotic traits.</title>
        <authorList>
            <person name="Miyauchi S."/>
            <person name="Kiss E."/>
            <person name="Kuo A."/>
            <person name="Drula E."/>
            <person name="Kohler A."/>
            <person name="Sanchez-Garcia M."/>
            <person name="Morin E."/>
            <person name="Andreopoulos B."/>
            <person name="Barry K.W."/>
            <person name="Bonito G."/>
            <person name="Buee M."/>
            <person name="Carver A."/>
            <person name="Chen C."/>
            <person name="Cichocki N."/>
            <person name="Clum A."/>
            <person name="Culley D."/>
            <person name="Crous P.W."/>
            <person name="Fauchery L."/>
            <person name="Girlanda M."/>
            <person name="Hayes R.D."/>
            <person name="Keri Z."/>
            <person name="LaButti K."/>
            <person name="Lipzen A."/>
            <person name="Lombard V."/>
            <person name="Magnuson J."/>
            <person name="Maillard F."/>
            <person name="Murat C."/>
            <person name="Nolan M."/>
            <person name="Ohm R.A."/>
            <person name="Pangilinan J."/>
            <person name="Pereira M.F."/>
            <person name="Perotto S."/>
            <person name="Peter M."/>
            <person name="Pfister S."/>
            <person name="Riley R."/>
            <person name="Sitrit Y."/>
            <person name="Stielow J.B."/>
            <person name="Szollosi G."/>
            <person name="Zifcakova L."/>
            <person name="Stursova M."/>
            <person name="Spatafora J.W."/>
            <person name="Tedersoo L."/>
            <person name="Vaario L.M."/>
            <person name="Yamada A."/>
            <person name="Yan M."/>
            <person name="Wang P."/>
            <person name="Xu J."/>
            <person name="Bruns T."/>
            <person name="Baldrian P."/>
            <person name="Vilgalys R."/>
            <person name="Dunand C."/>
            <person name="Henrissat B."/>
            <person name="Grigoriev I.V."/>
            <person name="Hibbett D."/>
            <person name="Nagy L.G."/>
            <person name="Martin F.M."/>
        </authorList>
    </citation>
    <scope>NUCLEOTIDE SEQUENCE</scope>
    <source>
        <strain evidence="1">P2</strain>
    </source>
</reference>